<evidence type="ECO:0000256" key="5">
    <source>
        <dbReference type="ARBA" id="ARBA00022989"/>
    </source>
</evidence>
<evidence type="ECO:0000256" key="7">
    <source>
        <dbReference type="SAM" id="Phobius"/>
    </source>
</evidence>
<accession>A0A452Z7X9</accession>
<dbReference type="Proteomes" id="UP000015105">
    <property type="component" value="Chromosome 1D"/>
</dbReference>
<reference evidence="8" key="4">
    <citation type="submission" date="2019-03" db="UniProtKB">
        <authorList>
            <consortium name="EnsemblPlants"/>
        </authorList>
    </citation>
    <scope>IDENTIFICATION</scope>
</reference>
<dbReference type="InterPro" id="IPR037185">
    <property type="entry name" value="EmrE-like"/>
</dbReference>
<evidence type="ECO:0000313" key="8">
    <source>
        <dbReference type="EnsemblPlants" id="AET1Gv20665500.38"/>
    </source>
</evidence>
<dbReference type="Pfam" id="PF06027">
    <property type="entry name" value="SLC35F"/>
    <property type="match status" value="1"/>
</dbReference>
<reference evidence="9" key="2">
    <citation type="journal article" date="2017" name="Nat. Plants">
        <title>The Aegilops tauschii genome reveals multiple impacts of transposons.</title>
        <authorList>
            <person name="Zhao G."/>
            <person name="Zou C."/>
            <person name="Li K."/>
            <person name="Wang K."/>
            <person name="Li T."/>
            <person name="Gao L."/>
            <person name="Zhang X."/>
            <person name="Wang H."/>
            <person name="Yang Z."/>
            <person name="Liu X."/>
            <person name="Jiang W."/>
            <person name="Mao L."/>
            <person name="Kong X."/>
            <person name="Jiao Y."/>
            <person name="Jia J."/>
        </authorList>
    </citation>
    <scope>NUCLEOTIDE SEQUENCE [LARGE SCALE GENOMIC DNA]</scope>
    <source>
        <strain evidence="9">cv. AL8/78</strain>
    </source>
</reference>
<evidence type="ECO:0000256" key="3">
    <source>
        <dbReference type="ARBA" id="ARBA00022448"/>
    </source>
</evidence>
<keyword evidence="4 7" id="KW-0812">Transmembrane</keyword>
<evidence type="ECO:0000256" key="1">
    <source>
        <dbReference type="ARBA" id="ARBA00004141"/>
    </source>
</evidence>
<proteinExistence type="inferred from homology"/>
<protein>
    <submittedName>
        <fullName evidence="8">Uncharacterized protein</fullName>
    </submittedName>
</protein>
<keyword evidence="3" id="KW-0813">Transport</keyword>
<sequence length="91" mass="9902">VTEAYQYSSITSVTLLDCWTVVWAIILTWYALGTRYSFWQFLGAGTCVAGLALVLLSDANTPDAQGKGNSNPSLKLSAQKLLGIGQWILNF</sequence>
<name>A0A452Z7X9_AEGTS</name>
<reference evidence="8" key="5">
    <citation type="journal article" date="2021" name="G3 (Bethesda)">
        <title>Aegilops tauschii genome assembly Aet v5.0 features greater sequence contiguity and improved annotation.</title>
        <authorList>
            <person name="Wang L."/>
            <person name="Zhu T."/>
            <person name="Rodriguez J.C."/>
            <person name="Deal K.R."/>
            <person name="Dubcovsky J."/>
            <person name="McGuire P.E."/>
            <person name="Lux T."/>
            <person name="Spannagl M."/>
            <person name="Mayer K.F.X."/>
            <person name="Baldrich P."/>
            <person name="Meyers B.C."/>
            <person name="Huo N."/>
            <person name="Gu Y.Q."/>
            <person name="Zhou H."/>
            <person name="Devos K.M."/>
            <person name="Bennetzen J.L."/>
            <person name="Unver T."/>
            <person name="Budak H."/>
            <person name="Gulick P.J."/>
            <person name="Galiba G."/>
            <person name="Kalapos B."/>
            <person name="Nelson D.R."/>
            <person name="Li P."/>
            <person name="You F.M."/>
            <person name="Luo M.C."/>
            <person name="Dvorak J."/>
        </authorList>
    </citation>
    <scope>NUCLEOTIDE SEQUENCE [LARGE SCALE GENOMIC DNA]</scope>
    <source>
        <strain evidence="8">cv. AL8/78</strain>
    </source>
</reference>
<comment type="similarity">
    <text evidence="2">Belongs to the SLC35F solute transporter family.</text>
</comment>
<dbReference type="AlphaFoldDB" id="A0A452Z7X9"/>
<keyword evidence="6 7" id="KW-0472">Membrane</keyword>
<dbReference type="GO" id="GO:0022857">
    <property type="term" value="F:transmembrane transporter activity"/>
    <property type="evidence" value="ECO:0007669"/>
    <property type="project" value="InterPro"/>
</dbReference>
<dbReference type="SUPFAM" id="SSF103481">
    <property type="entry name" value="Multidrug resistance efflux transporter EmrE"/>
    <property type="match status" value="1"/>
</dbReference>
<dbReference type="InterPro" id="IPR009262">
    <property type="entry name" value="SLC35_F1/F2/F6"/>
</dbReference>
<evidence type="ECO:0000313" key="9">
    <source>
        <dbReference type="Proteomes" id="UP000015105"/>
    </source>
</evidence>
<reference evidence="8" key="3">
    <citation type="journal article" date="2017" name="Nature">
        <title>Genome sequence of the progenitor of the wheat D genome Aegilops tauschii.</title>
        <authorList>
            <person name="Luo M.C."/>
            <person name="Gu Y.Q."/>
            <person name="Puiu D."/>
            <person name="Wang H."/>
            <person name="Twardziok S.O."/>
            <person name="Deal K.R."/>
            <person name="Huo N."/>
            <person name="Zhu T."/>
            <person name="Wang L."/>
            <person name="Wang Y."/>
            <person name="McGuire P.E."/>
            <person name="Liu S."/>
            <person name="Long H."/>
            <person name="Ramasamy R.K."/>
            <person name="Rodriguez J.C."/>
            <person name="Van S.L."/>
            <person name="Yuan L."/>
            <person name="Wang Z."/>
            <person name="Xia Z."/>
            <person name="Xiao L."/>
            <person name="Anderson O.D."/>
            <person name="Ouyang S."/>
            <person name="Liang Y."/>
            <person name="Zimin A.V."/>
            <person name="Pertea G."/>
            <person name="Qi P."/>
            <person name="Bennetzen J.L."/>
            <person name="Dai X."/>
            <person name="Dawson M.W."/>
            <person name="Muller H.G."/>
            <person name="Kugler K."/>
            <person name="Rivarola-Duarte L."/>
            <person name="Spannagl M."/>
            <person name="Mayer K.F.X."/>
            <person name="Lu F.H."/>
            <person name="Bevan M.W."/>
            <person name="Leroy P."/>
            <person name="Li P."/>
            <person name="You F.M."/>
            <person name="Sun Q."/>
            <person name="Liu Z."/>
            <person name="Lyons E."/>
            <person name="Wicker T."/>
            <person name="Salzberg S.L."/>
            <person name="Devos K.M."/>
            <person name="Dvorak J."/>
        </authorList>
    </citation>
    <scope>NUCLEOTIDE SEQUENCE [LARGE SCALE GENOMIC DNA]</scope>
    <source>
        <strain evidence="8">cv. AL8/78</strain>
    </source>
</reference>
<evidence type="ECO:0000256" key="2">
    <source>
        <dbReference type="ARBA" id="ARBA00007863"/>
    </source>
</evidence>
<comment type="subcellular location">
    <subcellularLocation>
        <location evidence="1">Membrane</location>
        <topology evidence="1">Multi-pass membrane protein</topology>
    </subcellularLocation>
</comment>
<dbReference type="EnsemblPlants" id="AET1Gv20665500.38">
    <property type="protein sequence ID" value="AET1Gv20665500.38"/>
    <property type="gene ID" value="AET1Gv20665500"/>
</dbReference>
<dbReference type="PANTHER" id="PTHR14233">
    <property type="entry name" value="DUF914-RELATED"/>
    <property type="match status" value="1"/>
</dbReference>
<feature type="transmembrane region" description="Helical" evidence="7">
    <location>
        <begin position="38"/>
        <end position="57"/>
    </location>
</feature>
<feature type="transmembrane region" description="Helical" evidence="7">
    <location>
        <begin position="12"/>
        <end position="32"/>
    </location>
</feature>
<dbReference type="GO" id="GO:0016020">
    <property type="term" value="C:membrane"/>
    <property type="evidence" value="ECO:0007669"/>
    <property type="project" value="UniProtKB-SubCell"/>
</dbReference>
<organism evidence="8 9">
    <name type="scientific">Aegilops tauschii subsp. strangulata</name>
    <name type="common">Goatgrass</name>
    <dbReference type="NCBI Taxonomy" id="200361"/>
    <lineage>
        <taxon>Eukaryota</taxon>
        <taxon>Viridiplantae</taxon>
        <taxon>Streptophyta</taxon>
        <taxon>Embryophyta</taxon>
        <taxon>Tracheophyta</taxon>
        <taxon>Spermatophyta</taxon>
        <taxon>Magnoliopsida</taxon>
        <taxon>Liliopsida</taxon>
        <taxon>Poales</taxon>
        <taxon>Poaceae</taxon>
        <taxon>BOP clade</taxon>
        <taxon>Pooideae</taxon>
        <taxon>Triticodae</taxon>
        <taxon>Triticeae</taxon>
        <taxon>Triticinae</taxon>
        <taxon>Aegilops</taxon>
    </lineage>
</organism>
<keyword evidence="5 7" id="KW-1133">Transmembrane helix</keyword>
<dbReference type="Gramene" id="AET1Gv20665500.38">
    <property type="protein sequence ID" value="AET1Gv20665500.38"/>
    <property type="gene ID" value="AET1Gv20665500"/>
</dbReference>
<dbReference type="PANTHER" id="PTHR14233:SF18">
    <property type="entry name" value="OS05G0444300 PROTEIN"/>
    <property type="match status" value="1"/>
</dbReference>
<reference evidence="9" key="1">
    <citation type="journal article" date="2014" name="Science">
        <title>Ancient hybridizations among the ancestral genomes of bread wheat.</title>
        <authorList>
            <consortium name="International Wheat Genome Sequencing Consortium,"/>
            <person name="Marcussen T."/>
            <person name="Sandve S.R."/>
            <person name="Heier L."/>
            <person name="Spannagl M."/>
            <person name="Pfeifer M."/>
            <person name="Jakobsen K.S."/>
            <person name="Wulff B.B."/>
            <person name="Steuernagel B."/>
            <person name="Mayer K.F."/>
            <person name="Olsen O.A."/>
        </authorList>
    </citation>
    <scope>NUCLEOTIDE SEQUENCE [LARGE SCALE GENOMIC DNA]</scope>
    <source>
        <strain evidence="9">cv. AL8/78</strain>
    </source>
</reference>
<dbReference type="InterPro" id="IPR052221">
    <property type="entry name" value="SLC35F_Transporter"/>
</dbReference>
<evidence type="ECO:0000256" key="6">
    <source>
        <dbReference type="ARBA" id="ARBA00023136"/>
    </source>
</evidence>
<keyword evidence="9" id="KW-1185">Reference proteome</keyword>
<evidence type="ECO:0000256" key="4">
    <source>
        <dbReference type="ARBA" id="ARBA00022692"/>
    </source>
</evidence>